<evidence type="ECO:0000313" key="1">
    <source>
        <dbReference type="EMBL" id="CAD7084625.1"/>
    </source>
</evidence>
<sequence>MPILRQRTNYGKESRERRALLLFVIQLSLIQKLWDDFEEIDNISLANTNQSPFDVDYYQQIQKLYLQPNGELQAQIDILQSSDTRSASTGKPDKQNSLVRALKRLMKTKDAASPSEVYLQHKIKTVERYSALPEK</sequence>
<dbReference type="AlphaFoldDB" id="A0A7R8UQ72"/>
<evidence type="ECO:0000313" key="2">
    <source>
        <dbReference type="Proteomes" id="UP000594454"/>
    </source>
</evidence>
<dbReference type="Proteomes" id="UP000594454">
    <property type="component" value="Chromosome 3"/>
</dbReference>
<organism evidence="1 2">
    <name type="scientific">Hermetia illucens</name>
    <name type="common">Black soldier fly</name>
    <dbReference type="NCBI Taxonomy" id="343691"/>
    <lineage>
        <taxon>Eukaryota</taxon>
        <taxon>Metazoa</taxon>
        <taxon>Ecdysozoa</taxon>
        <taxon>Arthropoda</taxon>
        <taxon>Hexapoda</taxon>
        <taxon>Insecta</taxon>
        <taxon>Pterygota</taxon>
        <taxon>Neoptera</taxon>
        <taxon>Endopterygota</taxon>
        <taxon>Diptera</taxon>
        <taxon>Brachycera</taxon>
        <taxon>Stratiomyomorpha</taxon>
        <taxon>Stratiomyidae</taxon>
        <taxon>Hermetiinae</taxon>
        <taxon>Hermetia</taxon>
    </lineage>
</organism>
<reference evidence="1 2" key="1">
    <citation type="submission" date="2020-11" db="EMBL/GenBank/DDBJ databases">
        <authorList>
            <person name="Wallbank WR R."/>
            <person name="Pardo Diaz C."/>
            <person name="Kozak K."/>
            <person name="Martin S."/>
            <person name="Jiggins C."/>
            <person name="Moest M."/>
            <person name="Warren A I."/>
            <person name="Generalovic N T."/>
            <person name="Byers J.R.P. K."/>
            <person name="Montejo-Kovacevich G."/>
            <person name="Yen C E."/>
        </authorList>
    </citation>
    <scope>NUCLEOTIDE SEQUENCE [LARGE SCALE GENOMIC DNA]</scope>
</reference>
<name>A0A7R8UQ72_HERIL</name>
<dbReference type="InParanoid" id="A0A7R8UQ72"/>
<gene>
    <name evidence="1" type="ORF">HERILL_LOCUS7508</name>
</gene>
<keyword evidence="2" id="KW-1185">Reference proteome</keyword>
<dbReference type="EMBL" id="LR899011">
    <property type="protein sequence ID" value="CAD7084625.1"/>
    <property type="molecule type" value="Genomic_DNA"/>
</dbReference>
<protein>
    <submittedName>
        <fullName evidence="1">Uncharacterized protein</fullName>
    </submittedName>
</protein>
<proteinExistence type="predicted"/>
<accession>A0A7R8UQ72</accession>